<feature type="transmembrane region" description="Helical" evidence="6">
    <location>
        <begin position="35"/>
        <end position="59"/>
    </location>
</feature>
<comment type="caution">
    <text evidence="8">The sequence shown here is derived from an EMBL/GenBank/DDBJ whole genome shotgun (WGS) entry which is preliminary data.</text>
</comment>
<feature type="transmembrane region" description="Helical" evidence="6">
    <location>
        <begin position="165"/>
        <end position="190"/>
    </location>
</feature>
<sequence length="204" mass="21483">MTDWLLALVPTWGLWLIGLCTYASCLALPIPASVVMLAAGGFVASGDLVLWQVIGAALLGATLGDQTGYLAGRTGGVALVERLGHEGSRAAILTRARDLMQRRGGIAVFLSRWLFSPLGPYVNLIAGAMRQGWAAFTLWGVAGEAVWCGLYILMGRAFAGNLAVASDLLGSVLGLVASGAAVLGLGWWLLTLARRERDLPHRPD</sequence>
<comment type="subcellular location">
    <subcellularLocation>
        <location evidence="1">Cell membrane</location>
        <topology evidence="1">Multi-pass membrane protein</topology>
    </subcellularLocation>
</comment>
<dbReference type="AlphaFoldDB" id="A0A2T6BB78"/>
<keyword evidence="5 6" id="KW-0472">Membrane</keyword>
<keyword evidence="4 6" id="KW-1133">Transmembrane helix</keyword>
<dbReference type="GO" id="GO:0005886">
    <property type="term" value="C:plasma membrane"/>
    <property type="evidence" value="ECO:0007669"/>
    <property type="project" value="UniProtKB-SubCell"/>
</dbReference>
<evidence type="ECO:0000256" key="3">
    <source>
        <dbReference type="ARBA" id="ARBA00022692"/>
    </source>
</evidence>
<dbReference type="Proteomes" id="UP000244224">
    <property type="component" value="Unassembled WGS sequence"/>
</dbReference>
<accession>A0A2T6BB78</accession>
<gene>
    <name evidence="8" type="ORF">C8N34_101185</name>
</gene>
<evidence type="ECO:0000256" key="6">
    <source>
        <dbReference type="SAM" id="Phobius"/>
    </source>
</evidence>
<feature type="domain" description="VTT" evidence="7">
    <location>
        <begin position="30"/>
        <end position="156"/>
    </location>
</feature>
<feature type="transmembrane region" description="Helical" evidence="6">
    <location>
        <begin position="105"/>
        <end position="126"/>
    </location>
</feature>
<keyword evidence="2" id="KW-1003">Cell membrane</keyword>
<evidence type="ECO:0000256" key="2">
    <source>
        <dbReference type="ARBA" id="ARBA00022475"/>
    </source>
</evidence>
<evidence type="ECO:0000259" key="7">
    <source>
        <dbReference type="Pfam" id="PF09335"/>
    </source>
</evidence>
<reference evidence="8 9" key="1">
    <citation type="submission" date="2018-04" db="EMBL/GenBank/DDBJ databases">
        <title>Genomic Encyclopedia of Archaeal and Bacterial Type Strains, Phase II (KMG-II): from individual species to whole genera.</title>
        <authorList>
            <person name="Goeker M."/>
        </authorList>
    </citation>
    <scope>NUCLEOTIDE SEQUENCE [LARGE SCALE GENOMIC DNA]</scope>
    <source>
        <strain evidence="8 9">DSM 21823</strain>
    </source>
</reference>
<dbReference type="Pfam" id="PF09335">
    <property type="entry name" value="VTT_dom"/>
    <property type="match status" value="1"/>
</dbReference>
<dbReference type="InterPro" id="IPR032816">
    <property type="entry name" value="VTT_dom"/>
</dbReference>
<evidence type="ECO:0000256" key="1">
    <source>
        <dbReference type="ARBA" id="ARBA00004651"/>
    </source>
</evidence>
<dbReference type="InterPro" id="IPR051311">
    <property type="entry name" value="DedA_domain"/>
</dbReference>
<name>A0A2T6BB78_9RHOB</name>
<dbReference type="EMBL" id="QBKP01000001">
    <property type="protein sequence ID" value="PTX53272.1"/>
    <property type="molecule type" value="Genomic_DNA"/>
</dbReference>
<dbReference type="RefSeq" id="WP_054303443.1">
    <property type="nucleotide sequence ID" value="NZ_QBKP01000001.1"/>
</dbReference>
<feature type="transmembrane region" description="Helical" evidence="6">
    <location>
        <begin position="132"/>
        <end position="153"/>
    </location>
</feature>
<evidence type="ECO:0000313" key="8">
    <source>
        <dbReference type="EMBL" id="PTX53272.1"/>
    </source>
</evidence>
<evidence type="ECO:0000313" key="9">
    <source>
        <dbReference type="Proteomes" id="UP000244224"/>
    </source>
</evidence>
<keyword evidence="9" id="KW-1185">Reference proteome</keyword>
<protein>
    <submittedName>
        <fullName evidence="8">Membrane protein DedA with SNARE-associated domain</fullName>
    </submittedName>
</protein>
<evidence type="ECO:0000256" key="4">
    <source>
        <dbReference type="ARBA" id="ARBA00022989"/>
    </source>
</evidence>
<evidence type="ECO:0000256" key="5">
    <source>
        <dbReference type="ARBA" id="ARBA00023136"/>
    </source>
</evidence>
<dbReference type="OrthoDB" id="9782291at2"/>
<organism evidence="8 9">
    <name type="scientific">Gemmobacter caeni</name>
    <dbReference type="NCBI Taxonomy" id="589035"/>
    <lineage>
        <taxon>Bacteria</taxon>
        <taxon>Pseudomonadati</taxon>
        <taxon>Pseudomonadota</taxon>
        <taxon>Alphaproteobacteria</taxon>
        <taxon>Rhodobacterales</taxon>
        <taxon>Paracoccaceae</taxon>
        <taxon>Gemmobacter</taxon>
    </lineage>
</organism>
<dbReference type="PANTHER" id="PTHR42709:SF6">
    <property type="entry name" value="UNDECAPRENYL PHOSPHATE TRANSPORTER A"/>
    <property type="match status" value="1"/>
</dbReference>
<proteinExistence type="predicted"/>
<keyword evidence="3 6" id="KW-0812">Transmembrane</keyword>
<dbReference type="PANTHER" id="PTHR42709">
    <property type="entry name" value="ALKALINE PHOSPHATASE LIKE PROTEIN"/>
    <property type="match status" value="1"/>
</dbReference>